<dbReference type="EMBL" id="LAZR01056570">
    <property type="protein sequence ID" value="KKK73904.1"/>
    <property type="molecule type" value="Genomic_DNA"/>
</dbReference>
<organism evidence="1">
    <name type="scientific">marine sediment metagenome</name>
    <dbReference type="NCBI Taxonomy" id="412755"/>
    <lineage>
        <taxon>unclassified sequences</taxon>
        <taxon>metagenomes</taxon>
        <taxon>ecological metagenomes</taxon>
    </lineage>
</organism>
<evidence type="ECO:0008006" key="2">
    <source>
        <dbReference type="Google" id="ProtNLM"/>
    </source>
</evidence>
<protein>
    <recommendedName>
        <fullName evidence="2">DUF91 domain-containing protein</fullName>
    </recommendedName>
</protein>
<reference evidence="1" key="1">
    <citation type="journal article" date="2015" name="Nature">
        <title>Complex archaea that bridge the gap between prokaryotes and eukaryotes.</title>
        <authorList>
            <person name="Spang A."/>
            <person name="Saw J.H."/>
            <person name="Jorgensen S.L."/>
            <person name="Zaremba-Niedzwiedzka K."/>
            <person name="Martijn J."/>
            <person name="Lind A.E."/>
            <person name="van Eijk R."/>
            <person name="Schleper C."/>
            <person name="Guy L."/>
            <person name="Ettema T.J."/>
        </authorList>
    </citation>
    <scope>NUCLEOTIDE SEQUENCE</scope>
</reference>
<sequence>MRVKYEIRRNYPHMIGEDRLVWERFIKEKPGFFDEVEYDVHVGEGMSMPDNWDDKDMKWAKELTQKRIDVIGFRGNEIILVEIKRRVNLATLGQVLGYKFLYEREENLVGKTKSIVIAAVADVDDRDVLGHYDIKLFIA</sequence>
<comment type="caution">
    <text evidence="1">The sequence shown here is derived from an EMBL/GenBank/DDBJ whole genome shotgun (WGS) entry which is preliminary data.</text>
</comment>
<gene>
    <name evidence="1" type="ORF">LCGC14_2889130</name>
</gene>
<accession>A0A0F9A5R8</accession>
<dbReference type="AlphaFoldDB" id="A0A0F9A5R8"/>
<evidence type="ECO:0000313" key="1">
    <source>
        <dbReference type="EMBL" id="KKK73904.1"/>
    </source>
</evidence>
<proteinExistence type="predicted"/>
<name>A0A0F9A5R8_9ZZZZ</name>